<protein>
    <submittedName>
        <fullName evidence="1">Uncharacterized protein</fullName>
    </submittedName>
</protein>
<dbReference type="EMBL" id="MN740709">
    <property type="protein sequence ID" value="QHU09342.1"/>
    <property type="molecule type" value="Genomic_DNA"/>
</dbReference>
<accession>A0A6C0JUC0</accession>
<evidence type="ECO:0000313" key="1">
    <source>
        <dbReference type="EMBL" id="QHU09342.1"/>
    </source>
</evidence>
<reference evidence="1" key="1">
    <citation type="journal article" date="2020" name="Nature">
        <title>Giant virus diversity and host interactions through global metagenomics.</title>
        <authorList>
            <person name="Schulz F."/>
            <person name="Roux S."/>
            <person name="Paez-Espino D."/>
            <person name="Jungbluth S."/>
            <person name="Walsh D.A."/>
            <person name="Denef V.J."/>
            <person name="McMahon K.D."/>
            <person name="Konstantinidis K.T."/>
            <person name="Eloe-Fadrosh E.A."/>
            <person name="Kyrpides N.C."/>
            <person name="Woyke T."/>
        </authorList>
    </citation>
    <scope>NUCLEOTIDE SEQUENCE</scope>
    <source>
        <strain evidence="1">GVMAG-S-1074260-58</strain>
    </source>
</reference>
<sequence length="71" mass="7842">MAITLIVLILLLLLLLIPGSYWLDDYLYGVYSADTQERAAAYYADSIAPRTATRATYEGAFDGILPNGNRL</sequence>
<organism evidence="1">
    <name type="scientific">viral metagenome</name>
    <dbReference type="NCBI Taxonomy" id="1070528"/>
    <lineage>
        <taxon>unclassified sequences</taxon>
        <taxon>metagenomes</taxon>
        <taxon>organismal metagenomes</taxon>
    </lineage>
</organism>
<name>A0A6C0JUC0_9ZZZZ</name>
<dbReference type="AlphaFoldDB" id="A0A6C0JUC0"/>
<proteinExistence type="predicted"/>